<dbReference type="GO" id="GO:0006313">
    <property type="term" value="P:DNA transposition"/>
    <property type="evidence" value="ECO:0007669"/>
    <property type="project" value="InterPro"/>
</dbReference>
<evidence type="ECO:0000313" key="3">
    <source>
        <dbReference type="Proteomes" id="UP000182412"/>
    </source>
</evidence>
<dbReference type="PANTHER" id="PTHR33360">
    <property type="entry name" value="TRANSPOSASE FOR INSERTION SEQUENCE ELEMENT IS200"/>
    <property type="match status" value="1"/>
</dbReference>
<proteinExistence type="predicted"/>
<dbReference type="SUPFAM" id="SSF143422">
    <property type="entry name" value="Transposase IS200-like"/>
    <property type="match status" value="1"/>
</dbReference>
<dbReference type="AlphaFoldDB" id="A0A1H0T6Z5"/>
<dbReference type="Pfam" id="PF01797">
    <property type="entry name" value="Y1_Tnp"/>
    <property type="match status" value="1"/>
</dbReference>
<feature type="non-terminal residue" evidence="2">
    <location>
        <position position="67"/>
    </location>
</feature>
<sequence>MGEIKYHSSHNIVYSCKYHIVFCPKYRRKVLVNGVDTRLKELVKSICEEIQVDVIEMEIMPDHVHLL</sequence>
<dbReference type="EMBL" id="FNJQ01000021">
    <property type="protein sequence ID" value="SDP49500.1"/>
    <property type="molecule type" value="Genomic_DNA"/>
</dbReference>
<reference evidence="2 3" key="1">
    <citation type="submission" date="2016-10" db="EMBL/GenBank/DDBJ databases">
        <authorList>
            <person name="de Groot N.N."/>
        </authorList>
    </citation>
    <scope>NUCLEOTIDE SEQUENCE [LARGE SCALE GENOMIC DNA]</scope>
    <source>
        <strain evidence="2 3">S137</strain>
    </source>
</reference>
<dbReference type="PANTHER" id="PTHR33360:SF2">
    <property type="entry name" value="TRANSPOSASE FOR INSERTION SEQUENCE ELEMENT IS200"/>
    <property type="match status" value="1"/>
</dbReference>
<feature type="domain" description="Transposase IS200-like" evidence="1">
    <location>
        <begin position="13"/>
        <end position="67"/>
    </location>
</feature>
<gene>
    <name evidence="2" type="ORF">SAMN05216366_12163</name>
</gene>
<dbReference type="InterPro" id="IPR002686">
    <property type="entry name" value="Transposase_17"/>
</dbReference>
<protein>
    <submittedName>
        <fullName evidence="2">Transposase IS200 like</fullName>
    </submittedName>
</protein>
<evidence type="ECO:0000259" key="1">
    <source>
        <dbReference type="Pfam" id="PF01797"/>
    </source>
</evidence>
<dbReference type="GO" id="GO:0003677">
    <property type="term" value="F:DNA binding"/>
    <property type="evidence" value="ECO:0007669"/>
    <property type="project" value="InterPro"/>
</dbReference>
<dbReference type="InterPro" id="IPR036515">
    <property type="entry name" value="Transposase_17_sf"/>
</dbReference>
<dbReference type="PROSITE" id="PS51257">
    <property type="entry name" value="PROKAR_LIPOPROTEIN"/>
    <property type="match status" value="1"/>
</dbReference>
<evidence type="ECO:0000313" key="2">
    <source>
        <dbReference type="EMBL" id="SDP49500.1"/>
    </source>
</evidence>
<dbReference type="NCBIfam" id="NF033573">
    <property type="entry name" value="transpos_IS200"/>
    <property type="match status" value="1"/>
</dbReference>
<dbReference type="Gene3D" id="3.30.70.1290">
    <property type="entry name" value="Transposase IS200-like"/>
    <property type="match status" value="1"/>
</dbReference>
<name>A0A1H0T6Z5_SELRU</name>
<dbReference type="Proteomes" id="UP000182412">
    <property type="component" value="Unassembled WGS sequence"/>
</dbReference>
<accession>A0A1H0T6Z5</accession>
<organism evidence="2 3">
    <name type="scientific">Selenomonas ruminantium</name>
    <dbReference type="NCBI Taxonomy" id="971"/>
    <lineage>
        <taxon>Bacteria</taxon>
        <taxon>Bacillati</taxon>
        <taxon>Bacillota</taxon>
        <taxon>Negativicutes</taxon>
        <taxon>Selenomonadales</taxon>
        <taxon>Selenomonadaceae</taxon>
        <taxon>Selenomonas</taxon>
    </lineage>
</organism>
<dbReference type="RefSeq" id="WP_256324654.1">
    <property type="nucleotide sequence ID" value="NZ_FNJQ01000021.1"/>
</dbReference>
<dbReference type="GO" id="GO:0004803">
    <property type="term" value="F:transposase activity"/>
    <property type="evidence" value="ECO:0007669"/>
    <property type="project" value="InterPro"/>
</dbReference>